<accession>A0A6A9UT61</accession>
<dbReference type="SUPFAM" id="SSF51197">
    <property type="entry name" value="Clavaminate synthase-like"/>
    <property type="match status" value="1"/>
</dbReference>
<dbReference type="GO" id="GO:0005737">
    <property type="term" value="C:cytoplasm"/>
    <property type="evidence" value="ECO:0007669"/>
    <property type="project" value="TreeGrafter"/>
</dbReference>
<organism evidence="9 10">
    <name type="scientific">Auraticoccus cholistanensis</name>
    <dbReference type="NCBI Taxonomy" id="2656650"/>
    <lineage>
        <taxon>Bacteria</taxon>
        <taxon>Bacillati</taxon>
        <taxon>Actinomycetota</taxon>
        <taxon>Actinomycetes</taxon>
        <taxon>Propionibacteriales</taxon>
        <taxon>Propionibacteriaceae</taxon>
        <taxon>Auraticoccus</taxon>
    </lineage>
</organism>
<dbReference type="PANTHER" id="PTHR30468:SF5">
    <property type="entry name" value="ALPHA-KETOGLUTARATE-DEPENDENT SULFATE ESTER DIOXYGENASE"/>
    <property type="match status" value="1"/>
</dbReference>
<dbReference type="InterPro" id="IPR003819">
    <property type="entry name" value="TauD/TfdA-like"/>
</dbReference>
<name>A0A6A9UT61_9ACTN</name>
<dbReference type="PANTHER" id="PTHR30468">
    <property type="entry name" value="ALPHA-KETOGLUTARATE-DEPENDENT SULFONATE DIOXYGENASE"/>
    <property type="match status" value="1"/>
</dbReference>
<keyword evidence="3" id="KW-0479">Metal-binding</keyword>
<keyword evidence="5" id="KW-0560">Oxidoreductase</keyword>
<dbReference type="Pfam" id="PF02668">
    <property type="entry name" value="TauD"/>
    <property type="match status" value="1"/>
</dbReference>
<dbReference type="AlphaFoldDB" id="A0A6A9UT61"/>
<evidence type="ECO:0000256" key="2">
    <source>
        <dbReference type="ARBA" id="ARBA00005896"/>
    </source>
</evidence>
<feature type="compositionally biased region" description="Low complexity" evidence="7">
    <location>
        <begin position="8"/>
        <end position="21"/>
    </location>
</feature>
<feature type="region of interest" description="Disordered" evidence="7">
    <location>
        <begin position="1"/>
        <end position="28"/>
    </location>
</feature>
<keyword evidence="10" id="KW-1185">Reference proteome</keyword>
<dbReference type="RefSeq" id="WP_156609382.1">
    <property type="nucleotide sequence ID" value="NZ_WPCU01000005.1"/>
</dbReference>
<dbReference type="InterPro" id="IPR042098">
    <property type="entry name" value="TauD-like_sf"/>
</dbReference>
<feature type="domain" description="TauD/TfdA-like" evidence="8">
    <location>
        <begin position="40"/>
        <end position="301"/>
    </location>
</feature>
<dbReference type="InterPro" id="IPR051323">
    <property type="entry name" value="AtsK-like"/>
</dbReference>
<evidence type="ECO:0000256" key="7">
    <source>
        <dbReference type="SAM" id="MobiDB-lite"/>
    </source>
</evidence>
<keyword evidence="4 9" id="KW-0223">Dioxygenase</keyword>
<protein>
    <submittedName>
        <fullName evidence="9">Taurine catabolism dioxygenase</fullName>
    </submittedName>
</protein>
<comment type="caution">
    <text evidence="9">The sequence shown here is derived from an EMBL/GenBank/DDBJ whole genome shotgun (WGS) entry which is preliminary data.</text>
</comment>
<dbReference type="Proteomes" id="UP000435304">
    <property type="component" value="Unassembled WGS sequence"/>
</dbReference>
<evidence type="ECO:0000256" key="6">
    <source>
        <dbReference type="ARBA" id="ARBA00023004"/>
    </source>
</evidence>
<dbReference type="GO" id="GO:0016706">
    <property type="term" value="F:2-oxoglutarate-dependent dioxygenase activity"/>
    <property type="evidence" value="ECO:0007669"/>
    <property type="project" value="TreeGrafter"/>
</dbReference>
<sequence length="329" mass="36408">MTLLDARPQTAQPQTAQPQTARSQTGQAGYRLIGVQRTGENIGARIEGVRLGGDLDPDVVGEIRRALLAHKVVFFSGQDHLDDTAQYEFASLLGRPTAPHPTVRGNESGVLPIDSRHGKANSWHSDVTFVDRIPAISLLRAVKLPSHGGSTVWANTATAYAALHPALQALAERLWAVHSNLYDYVAERDEKRIGGIDVQEQAYRDEFASQVFETEHPLVRVHPETGEKVLLAGHFVRRIVGLNTHDSDDLFQLLQRHVTRLENTVRWQWRPGDLAIWDNRATQHYGVADYGDQERLLHRITLAGDVPVSVDGVSSTPRQGDASHFSQVA</sequence>
<comment type="similarity">
    <text evidence="2">Belongs to the TfdA dioxygenase family.</text>
</comment>
<evidence type="ECO:0000313" key="10">
    <source>
        <dbReference type="Proteomes" id="UP000435304"/>
    </source>
</evidence>
<evidence type="ECO:0000313" key="9">
    <source>
        <dbReference type="EMBL" id="MVA75871.1"/>
    </source>
</evidence>
<keyword evidence="6" id="KW-0408">Iron</keyword>
<proteinExistence type="inferred from homology"/>
<evidence type="ECO:0000256" key="1">
    <source>
        <dbReference type="ARBA" id="ARBA00001954"/>
    </source>
</evidence>
<evidence type="ECO:0000256" key="3">
    <source>
        <dbReference type="ARBA" id="ARBA00022723"/>
    </source>
</evidence>
<evidence type="ECO:0000256" key="5">
    <source>
        <dbReference type="ARBA" id="ARBA00023002"/>
    </source>
</evidence>
<dbReference type="Gene3D" id="3.60.130.10">
    <property type="entry name" value="Clavaminate synthase-like"/>
    <property type="match status" value="1"/>
</dbReference>
<reference evidence="9 10" key="1">
    <citation type="submission" date="2019-12" db="EMBL/GenBank/DDBJ databases">
        <title>Auraticoccus cholistani sp. nov., an actinomycete isolated from soil of Cholistan desert.</title>
        <authorList>
            <person name="Cheema M.T."/>
        </authorList>
    </citation>
    <scope>NUCLEOTIDE SEQUENCE [LARGE SCALE GENOMIC DNA]</scope>
    <source>
        <strain evidence="9 10">F435</strain>
    </source>
</reference>
<evidence type="ECO:0000259" key="8">
    <source>
        <dbReference type="Pfam" id="PF02668"/>
    </source>
</evidence>
<dbReference type="GO" id="GO:0046872">
    <property type="term" value="F:metal ion binding"/>
    <property type="evidence" value="ECO:0007669"/>
    <property type="project" value="UniProtKB-KW"/>
</dbReference>
<gene>
    <name evidence="9" type="ORF">GC722_07515</name>
</gene>
<evidence type="ECO:0000256" key="4">
    <source>
        <dbReference type="ARBA" id="ARBA00022964"/>
    </source>
</evidence>
<dbReference type="EMBL" id="WPCU01000005">
    <property type="protein sequence ID" value="MVA75871.1"/>
    <property type="molecule type" value="Genomic_DNA"/>
</dbReference>
<comment type="cofactor">
    <cofactor evidence="1">
        <name>Fe(2+)</name>
        <dbReference type="ChEBI" id="CHEBI:29033"/>
    </cofactor>
</comment>